<dbReference type="GO" id="GO:0006631">
    <property type="term" value="P:fatty acid metabolic process"/>
    <property type="evidence" value="ECO:0007669"/>
    <property type="project" value="TreeGrafter"/>
</dbReference>
<dbReference type="Proteomes" id="UP000783863">
    <property type="component" value="Unassembled WGS sequence"/>
</dbReference>
<proteinExistence type="inferred from homology"/>
<dbReference type="InterPro" id="IPR025110">
    <property type="entry name" value="AMP-bd_C"/>
</dbReference>
<accession>A0A8J8CBB0</accession>
<evidence type="ECO:0000259" key="3">
    <source>
        <dbReference type="Pfam" id="PF00501"/>
    </source>
</evidence>
<sequence>MWTVDELFKNTVQKIPDQTAIIDARTREHYSYATVDERVDRIAAGLQAYDIAPGDRVGIALANTPAHVFTALAVQRIGAVAVPFNFRINADKLRFFVADMDPELIVYGEEIGELVADLKAELACDTFVTTGETSQSGIDQFESLHRESDPEPVSVSPDDLSVIQYSSGTTGKPSGIEITHRVGVNRVFHHIHSQRSYDRDVLLGEIPLCHTVGFHGNLLTMVATEGTYVPAPKFEPEHNLAVIDEEDITALHAVPIMFDRTLSVWRASEQYDRSLFGSVNFVTSTAAPISDELFEQFKSVINPEYLYNVYGMSEIFPPYTKINLRNHDDHRIFGFASSDNMRTVEMGSHDPTEVTPPGEEGELIIRRDTVCAFEGYWSDHDSASATIIDGWYFTGDAALETPEGYYRLTGRLDDRIKFVGENVYPENVEAALLSHPSVESVDVFGVDDDEWGEVPKALVVADSVTAEELEDHCLDSEMLEDYKRPREFEFVEDIPNSAPI</sequence>
<organism evidence="5 6">
    <name type="scientific">Haloarcula salinisoli</name>
    <dbReference type="NCBI Taxonomy" id="2487746"/>
    <lineage>
        <taxon>Archaea</taxon>
        <taxon>Methanobacteriati</taxon>
        <taxon>Methanobacteriota</taxon>
        <taxon>Stenosarchaea group</taxon>
        <taxon>Halobacteria</taxon>
        <taxon>Halobacteriales</taxon>
        <taxon>Haloarculaceae</taxon>
        <taxon>Haloarcula</taxon>
    </lineage>
</organism>
<keyword evidence="2 5" id="KW-0436">Ligase</keyword>
<dbReference type="PANTHER" id="PTHR43201">
    <property type="entry name" value="ACYL-COA SYNTHETASE"/>
    <property type="match status" value="1"/>
</dbReference>
<dbReference type="PANTHER" id="PTHR43201:SF5">
    <property type="entry name" value="MEDIUM-CHAIN ACYL-COA LIGASE ACSF2, MITOCHONDRIAL"/>
    <property type="match status" value="1"/>
</dbReference>
<dbReference type="RefSeq" id="WP_220590209.1">
    <property type="nucleotide sequence ID" value="NZ_RKLQ01000007.1"/>
</dbReference>
<dbReference type="InterPro" id="IPR000873">
    <property type="entry name" value="AMP-dep_synth/lig_dom"/>
</dbReference>
<evidence type="ECO:0000313" key="6">
    <source>
        <dbReference type="Proteomes" id="UP000783863"/>
    </source>
</evidence>
<reference evidence="5" key="1">
    <citation type="submission" date="2021-06" db="EMBL/GenBank/DDBJ databases">
        <title>Halomicroarcula sp. F24A a new haloarchaeum isolated from saline soil.</title>
        <authorList>
            <person name="Duran-Viseras A."/>
            <person name="Sanchez-Porro C."/>
            <person name="Ventosa A."/>
        </authorList>
    </citation>
    <scope>NUCLEOTIDE SEQUENCE</scope>
    <source>
        <strain evidence="5">F24A</strain>
    </source>
</reference>
<evidence type="ECO:0000256" key="2">
    <source>
        <dbReference type="ARBA" id="ARBA00022598"/>
    </source>
</evidence>
<feature type="domain" description="AMP-dependent synthetase/ligase" evidence="3">
    <location>
        <begin position="8"/>
        <end position="377"/>
    </location>
</feature>
<dbReference type="Pfam" id="PF13193">
    <property type="entry name" value="AMP-binding_C"/>
    <property type="match status" value="1"/>
</dbReference>
<dbReference type="GO" id="GO:0031956">
    <property type="term" value="F:medium-chain fatty acid-CoA ligase activity"/>
    <property type="evidence" value="ECO:0007669"/>
    <property type="project" value="TreeGrafter"/>
</dbReference>
<dbReference type="EMBL" id="RKLQ01000007">
    <property type="protein sequence ID" value="MBX0306014.1"/>
    <property type="molecule type" value="Genomic_DNA"/>
</dbReference>
<dbReference type="InterPro" id="IPR045851">
    <property type="entry name" value="AMP-bd_C_sf"/>
</dbReference>
<comment type="caution">
    <text evidence="5">The sequence shown here is derived from an EMBL/GenBank/DDBJ whole genome shotgun (WGS) entry which is preliminary data.</text>
</comment>
<keyword evidence="6" id="KW-1185">Reference proteome</keyword>
<feature type="domain" description="AMP-binding enzyme C-terminal" evidence="4">
    <location>
        <begin position="428"/>
        <end position="497"/>
    </location>
</feature>
<dbReference type="SUPFAM" id="SSF56801">
    <property type="entry name" value="Acetyl-CoA synthetase-like"/>
    <property type="match status" value="1"/>
</dbReference>
<evidence type="ECO:0000256" key="1">
    <source>
        <dbReference type="ARBA" id="ARBA00006432"/>
    </source>
</evidence>
<dbReference type="AlphaFoldDB" id="A0A8J8CBB0"/>
<dbReference type="InterPro" id="IPR042099">
    <property type="entry name" value="ANL_N_sf"/>
</dbReference>
<comment type="similarity">
    <text evidence="1">Belongs to the ATP-dependent AMP-binding enzyme family.</text>
</comment>
<dbReference type="Gene3D" id="3.40.50.12780">
    <property type="entry name" value="N-terminal domain of ligase-like"/>
    <property type="match status" value="1"/>
</dbReference>
<dbReference type="Gene3D" id="3.30.300.30">
    <property type="match status" value="1"/>
</dbReference>
<protein>
    <submittedName>
        <fullName evidence="5">Acyl--CoA ligase</fullName>
    </submittedName>
</protein>
<gene>
    <name evidence="5" type="ORF">EGD98_20415</name>
</gene>
<evidence type="ECO:0000259" key="4">
    <source>
        <dbReference type="Pfam" id="PF13193"/>
    </source>
</evidence>
<name>A0A8J8CBB0_9EURY</name>
<evidence type="ECO:0000313" key="5">
    <source>
        <dbReference type="EMBL" id="MBX0306014.1"/>
    </source>
</evidence>
<dbReference type="Pfam" id="PF00501">
    <property type="entry name" value="AMP-binding"/>
    <property type="match status" value="1"/>
</dbReference>